<evidence type="ECO:0000259" key="2">
    <source>
        <dbReference type="Pfam" id="PF03779"/>
    </source>
</evidence>
<feature type="transmembrane region" description="Helical" evidence="1">
    <location>
        <begin position="36"/>
        <end position="54"/>
    </location>
</feature>
<organism evidence="3">
    <name type="scientific">Streptomyces sp. R39</name>
    <dbReference type="NCBI Taxonomy" id="3238631"/>
    <lineage>
        <taxon>Bacteria</taxon>
        <taxon>Bacillati</taxon>
        <taxon>Actinomycetota</taxon>
        <taxon>Actinomycetes</taxon>
        <taxon>Kitasatosporales</taxon>
        <taxon>Streptomycetaceae</taxon>
        <taxon>Streptomyces</taxon>
    </lineage>
</organism>
<evidence type="ECO:0000256" key="1">
    <source>
        <dbReference type="SAM" id="Phobius"/>
    </source>
</evidence>
<name>A0AB39QKS0_9ACTN</name>
<dbReference type="InterPro" id="IPR005530">
    <property type="entry name" value="SPW"/>
</dbReference>
<keyword evidence="1" id="KW-0812">Transmembrane</keyword>
<reference evidence="3" key="1">
    <citation type="submission" date="2024-07" db="EMBL/GenBank/DDBJ databases">
        <authorList>
            <person name="Yu S.T."/>
        </authorList>
    </citation>
    <scope>NUCLEOTIDE SEQUENCE</scope>
    <source>
        <strain evidence="3">R39</strain>
    </source>
</reference>
<feature type="transmembrane region" description="Helical" evidence="1">
    <location>
        <begin position="92"/>
        <end position="114"/>
    </location>
</feature>
<feature type="transmembrane region" description="Helical" evidence="1">
    <location>
        <begin position="60"/>
        <end position="80"/>
    </location>
</feature>
<keyword evidence="1" id="KW-0472">Membrane</keyword>
<dbReference type="RefSeq" id="WP_369222245.1">
    <property type="nucleotide sequence ID" value="NZ_CP163441.1"/>
</dbReference>
<dbReference type="AlphaFoldDB" id="A0AB39QKS0"/>
<sequence>MTTSPRPSMETHPDIVEMRLRHETAERATSTAQGQAVGTMAFLTGIYLAASPWIAGFNGLSTLAVTNLIVGIAYALAMSGGFGRAYERTHSMAWCACLLGVWTIIAPWVVAGSVHTTRTIVNNVVTGAVAFLLALAAAATARAAESSTLRGGIAAR</sequence>
<feature type="domain" description="SPW repeat-containing integral membrane" evidence="2">
    <location>
        <begin position="39"/>
        <end position="135"/>
    </location>
</feature>
<keyword evidence="1" id="KW-1133">Transmembrane helix</keyword>
<dbReference type="EMBL" id="CP163441">
    <property type="protein sequence ID" value="XDQ43022.1"/>
    <property type="molecule type" value="Genomic_DNA"/>
</dbReference>
<evidence type="ECO:0000313" key="3">
    <source>
        <dbReference type="EMBL" id="XDQ43022.1"/>
    </source>
</evidence>
<gene>
    <name evidence="3" type="ORF">AB5J52_12540</name>
</gene>
<accession>A0AB39QKS0</accession>
<dbReference type="Pfam" id="PF03779">
    <property type="entry name" value="SPW"/>
    <property type="match status" value="1"/>
</dbReference>
<protein>
    <submittedName>
        <fullName evidence="3">SPW repeat protein</fullName>
    </submittedName>
</protein>
<proteinExistence type="predicted"/>
<feature type="transmembrane region" description="Helical" evidence="1">
    <location>
        <begin position="120"/>
        <end position="141"/>
    </location>
</feature>